<dbReference type="InterPro" id="IPR027417">
    <property type="entry name" value="P-loop_NTPase"/>
</dbReference>
<protein>
    <submittedName>
        <fullName evidence="1">P-loop containing nucleoside triphosphate hydrolase protein</fullName>
    </submittedName>
</protein>
<dbReference type="GO" id="GO:0016787">
    <property type="term" value="F:hydrolase activity"/>
    <property type="evidence" value="ECO:0007669"/>
    <property type="project" value="UniProtKB-KW"/>
</dbReference>
<dbReference type="AlphaFoldDB" id="A0AAD4L424"/>
<dbReference type="PANTHER" id="PTHR37807">
    <property type="entry name" value="OS07G0160300 PROTEIN"/>
    <property type="match status" value="1"/>
</dbReference>
<comment type="caution">
    <text evidence="1">The sequence shown here is derived from an EMBL/GenBank/DDBJ whole genome shotgun (WGS) entry which is preliminary data.</text>
</comment>
<name>A0AAD4L424_9AGAM</name>
<keyword evidence="1" id="KW-0378">Hydrolase</keyword>
<accession>A0AAD4L424</accession>
<dbReference type="Pfam" id="PF13671">
    <property type="entry name" value="AAA_33"/>
    <property type="match status" value="1"/>
</dbReference>
<dbReference type="Gene3D" id="3.40.50.300">
    <property type="entry name" value="P-loop containing nucleotide triphosphate hydrolases"/>
    <property type="match status" value="1"/>
</dbReference>
<proteinExistence type="predicted"/>
<sequence length="195" mass="21415">MSTQQTPPPRKFIIQMSGAPGSGKSTLASLLGSSTGAVVIDHDRLRSALTTIPFDQAARFAYNIQWDLVQHFAQQGHNIVIDSTCNYPEVLDRGSKCAAQHGCAYWYVECRAKDINLLDRRLRARNSLPSQRTAVDSPPQAHAAVAAAGGGEDQRAVFRKWMEDPCRPAEDKVIIVDSTGEPEQLRDQVLARMLG</sequence>
<evidence type="ECO:0000313" key="2">
    <source>
        <dbReference type="Proteomes" id="UP001201163"/>
    </source>
</evidence>
<dbReference type="EMBL" id="JAKELL010000175">
    <property type="protein sequence ID" value="KAH8979347.1"/>
    <property type="molecule type" value="Genomic_DNA"/>
</dbReference>
<organism evidence="1 2">
    <name type="scientific">Lactarius akahatsu</name>
    <dbReference type="NCBI Taxonomy" id="416441"/>
    <lineage>
        <taxon>Eukaryota</taxon>
        <taxon>Fungi</taxon>
        <taxon>Dikarya</taxon>
        <taxon>Basidiomycota</taxon>
        <taxon>Agaricomycotina</taxon>
        <taxon>Agaricomycetes</taxon>
        <taxon>Russulales</taxon>
        <taxon>Russulaceae</taxon>
        <taxon>Lactarius</taxon>
    </lineage>
</organism>
<dbReference type="Proteomes" id="UP001201163">
    <property type="component" value="Unassembled WGS sequence"/>
</dbReference>
<gene>
    <name evidence="1" type="ORF">EDB92DRAFT_1904992</name>
</gene>
<dbReference type="SUPFAM" id="SSF52540">
    <property type="entry name" value="P-loop containing nucleoside triphosphate hydrolases"/>
    <property type="match status" value="1"/>
</dbReference>
<dbReference type="PANTHER" id="PTHR37807:SF3">
    <property type="entry name" value="OS07G0160300 PROTEIN"/>
    <property type="match status" value="1"/>
</dbReference>
<keyword evidence="2" id="KW-1185">Reference proteome</keyword>
<evidence type="ECO:0000313" key="1">
    <source>
        <dbReference type="EMBL" id="KAH8979347.1"/>
    </source>
</evidence>
<reference evidence="1" key="1">
    <citation type="submission" date="2022-01" db="EMBL/GenBank/DDBJ databases">
        <title>Comparative genomics reveals a dynamic genome evolution in the ectomycorrhizal milk-cap (Lactarius) mushrooms.</title>
        <authorList>
            <consortium name="DOE Joint Genome Institute"/>
            <person name="Lebreton A."/>
            <person name="Tang N."/>
            <person name="Kuo A."/>
            <person name="LaButti K."/>
            <person name="Drula E."/>
            <person name="Barry K."/>
            <person name="Clum A."/>
            <person name="Lipzen A."/>
            <person name="Mousain D."/>
            <person name="Ng V."/>
            <person name="Wang R."/>
            <person name="Wang X."/>
            <person name="Dai Y."/>
            <person name="Henrissat B."/>
            <person name="Grigoriev I.V."/>
            <person name="Guerin-Laguette A."/>
            <person name="Yu F."/>
            <person name="Martin F.M."/>
        </authorList>
    </citation>
    <scope>NUCLEOTIDE SEQUENCE</scope>
    <source>
        <strain evidence="1">QP</strain>
    </source>
</reference>